<evidence type="ECO:0000313" key="7">
    <source>
        <dbReference type="Proteomes" id="UP000321362"/>
    </source>
</evidence>
<reference evidence="6 7" key="1">
    <citation type="journal article" date="2013" name="J. Microbiol.">
        <title>Mucilaginibacter ginsenosidivorax sp. nov., with ginsenoside converting activity isolated from sediment.</title>
        <authorList>
            <person name="Kim J.K."/>
            <person name="Choi T.E."/>
            <person name="Liu Q.M."/>
            <person name="Park H.Y."/>
            <person name="Yi T.H."/>
            <person name="Yoon M.H."/>
            <person name="Kim S.C."/>
            <person name="Im W.T."/>
        </authorList>
    </citation>
    <scope>NUCLEOTIDE SEQUENCE [LARGE SCALE GENOMIC DNA]</scope>
    <source>
        <strain evidence="6 7">KHI28</strain>
    </source>
</reference>
<dbReference type="Proteomes" id="UP000321362">
    <property type="component" value="Chromosome"/>
</dbReference>
<dbReference type="PROSITE" id="PS50893">
    <property type="entry name" value="ABC_TRANSPORTER_2"/>
    <property type="match status" value="1"/>
</dbReference>
<feature type="domain" description="ABC transporter" evidence="5">
    <location>
        <begin position="28"/>
        <end position="242"/>
    </location>
</feature>
<dbReference type="SUPFAM" id="SSF52540">
    <property type="entry name" value="P-loop containing nucleoside triphosphate hydrolases"/>
    <property type="match status" value="1"/>
</dbReference>
<dbReference type="EMBL" id="CP042437">
    <property type="protein sequence ID" value="QEC75343.1"/>
    <property type="molecule type" value="Genomic_DNA"/>
</dbReference>
<dbReference type="InterPro" id="IPR027417">
    <property type="entry name" value="P-loop_NTPase"/>
</dbReference>
<gene>
    <name evidence="6" type="ORF">FSB76_05075</name>
</gene>
<keyword evidence="7" id="KW-1185">Reference proteome</keyword>
<evidence type="ECO:0000259" key="5">
    <source>
        <dbReference type="PROSITE" id="PS50893"/>
    </source>
</evidence>
<keyword evidence="3" id="KW-0547">Nucleotide-binding</keyword>
<dbReference type="Pfam" id="PF00005">
    <property type="entry name" value="ABC_tran"/>
    <property type="match status" value="1"/>
</dbReference>
<dbReference type="InterPro" id="IPR050153">
    <property type="entry name" value="Metal_Ion_Import_ABC"/>
</dbReference>
<name>A0A5B8VVR5_9SPHI</name>
<dbReference type="InterPro" id="IPR003593">
    <property type="entry name" value="AAA+_ATPase"/>
</dbReference>
<protein>
    <submittedName>
        <fullName evidence="6">ATP-binding cassette domain-containing protein</fullName>
    </submittedName>
</protein>
<evidence type="ECO:0000313" key="6">
    <source>
        <dbReference type="EMBL" id="QEC75343.1"/>
    </source>
</evidence>
<dbReference type="KEGG" id="mgk:FSB76_05075"/>
<accession>A0A5B8VVR5</accession>
<evidence type="ECO:0000256" key="1">
    <source>
        <dbReference type="ARBA" id="ARBA00005417"/>
    </source>
</evidence>
<dbReference type="SMART" id="SM00382">
    <property type="entry name" value="AAA"/>
    <property type="match status" value="1"/>
</dbReference>
<evidence type="ECO:0000256" key="2">
    <source>
        <dbReference type="ARBA" id="ARBA00022448"/>
    </source>
</evidence>
<evidence type="ECO:0000256" key="3">
    <source>
        <dbReference type="ARBA" id="ARBA00022741"/>
    </source>
</evidence>
<dbReference type="InterPro" id="IPR003439">
    <property type="entry name" value="ABC_transporter-like_ATP-bd"/>
</dbReference>
<keyword evidence="4 6" id="KW-0067">ATP-binding</keyword>
<dbReference type="AlphaFoldDB" id="A0A5B8VVR5"/>
<dbReference type="Gene3D" id="3.40.50.300">
    <property type="entry name" value="P-loop containing nucleotide triphosphate hydrolases"/>
    <property type="match status" value="1"/>
</dbReference>
<evidence type="ECO:0000256" key="4">
    <source>
        <dbReference type="ARBA" id="ARBA00022840"/>
    </source>
</evidence>
<keyword evidence="2" id="KW-0813">Transport</keyword>
<dbReference type="GO" id="GO:0005524">
    <property type="term" value="F:ATP binding"/>
    <property type="evidence" value="ECO:0007669"/>
    <property type="project" value="UniProtKB-KW"/>
</dbReference>
<comment type="similarity">
    <text evidence="1">Belongs to the ABC transporter superfamily.</text>
</comment>
<organism evidence="6 7">
    <name type="scientific">Mucilaginibacter ginsenosidivorax</name>
    <dbReference type="NCBI Taxonomy" id="862126"/>
    <lineage>
        <taxon>Bacteria</taxon>
        <taxon>Pseudomonadati</taxon>
        <taxon>Bacteroidota</taxon>
        <taxon>Sphingobacteriia</taxon>
        <taxon>Sphingobacteriales</taxon>
        <taxon>Sphingobacteriaceae</taxon>
        <taxon>Mucilaginibacter</taxon>
    </lineage>
</organism>
<dbReference type="PANTHER" id="PTHR42734">
    <property type="entry name" value="METAL TRANSPORT SYSTEM ATP-BINDING PROTEIN TM_0124-RELATED"/>
    <property type="match status" value="1"/>
</dbReference>
<proteinExistence type="inferred from homology"/>
<dbReference type="PANTHER" id="PTHR42734:SF17">
    <property type="entry name" value="METAL TRANSPORT SYSTEM ATP-BINDING PROTEIN TM_0124-RELATED"/>
    <property type="match status" value="1"/>
</dbReference>
<sequence>MSICLRFYRFHHPFILINHPLNLEPLILKTDSVQLEFGGRKILQDVYLECKQGEVLGILGRNGCGKSSLLRIIFGTLRPAYKHVSINGEYIKKGYKNMRVAYLPQHNYLPKGIKIKKLAATIIDDRFWGDFSTHPIYEKYAEKTIADLSGGELRQLETLMVIYSKADFILLDEPFTHISPIQAEAFKEIIRKCAKIKGIIVTDHQYYNILDVSDRIILITDGYTRPIRNNDELVTYGYVSHIN</sequence>
<dbReference type="GO" id="GO:0016887">
    <property type="term" value="F:ATP hydrolysis activity"/>
    <property type="evidence" value="ECO:0007669"/>
    <property type="project" value="InterPro"/>
</dbReference>